<sequence length="913" mass="102593">MSAETISSLCELFLDRLRDNSSWNHHRRRFLSNGTAQEVFRNNQRDLRKLLAEILHISQNDTIILPRILESTLATLSNVLAILIWIRAPLEVLGRFRELLPESRTIDFDPRDIITDGNLPISRETASRLFPHPSRNVSGEFYENQFRFYPENSIGEGSFGRVWKVRIEKGHVKSHNGENTNAERLTYARKDFELNREQAFREETNVLQRIMESPRRHVNVVVALASLHYGSTYSLFFPLASCNLWEYLIGENVPVSKPTSLEDKSAIFYRGATLAGALAFLHHEFQSTNLERLACYHMDLKPHNILVFDINTPQEKWKISDFGLSRVRGRGGVDNAQYIDLSTPFLRSTQLTRPTRDPSTAPRRGEGTYLAPECAASDGRVSSSSDVWSFGCIFSLVMSFLDSGTQGVEEFRQLRRKQEAGDFFYVTRHGKPMISPFVTAWFQTLKDRSRSGGRSAEHAVVCQTLEFLQNKVLLPQPRGRVSALEVEITLEWIGKLFFRRPTAPRRPSLIARFKDAKDSLFSHSSVIPPLQPLPVSKGMLGSMFSPNGELLLYYSRLKMEVFVVDQIREAGRHGECSPDPLSIPTQKREWEHFAISSNYICASVRASSYQNSEFYIYPVSALTIGDAESSPQGTKVIYPSPGSIEKIAMTHDGNLTAFILTNFTGRNSEAIIYLFYTQDLLGAGSELSPSLPGSRTNSSASSVTSESIFTSANRINRDARIGLVERIRSLTFSGDGRYLVLVAQSQQGQLLVRAWETYTGTPCAELPISHPGLANLGHATFTACSVFNKGPNLALVLQRRQMTYLNLWERTALKQKMEYEMLVVFVQDDDQGLVFLGNNGIDRVLRVFALPIFDRDELQKPTEVAKIGLSKYESSTDSAVLAPRNMNNQRVLLIATVDGSFVAVSLPASGPVI</sequence>
<gene>
    <name evidence="2" type="ORF">BGW36DRAFT_358590</name>
</gene>
<dbReference type="GeneID" id="70244267"/>
<evidence type="ECO:0000259" key="1">
    <source>
        <dbReference type="PROSITE" id="PS50011"/>
    </source>
</evidence>
<dbReference type="Pfam" id="PF00069">
    <property type="entry name" value="Pkinase"/>
    <property type="match status" value="1"/>
</dbReference>
<feature type="domain" description="Protein kinase" evidence="1">
    <location>
        <begin position="148"/>
        <end position="498"/>
    </location>
</feature>
<dbReference type="AlphaFoldDB" id="A0AAD4KS00"/>
<evidence type="ECO:0000313" key="2">
    <source>
        <dbReference type="EMBL" id="KAH8699080.1"/>
    </source>
</evidence>
<organism evidence="2 3">
    <name type="scientific">Talaromyces proteolyticus</name>
    <dbReference type="NCBI Taxonomy" id="1131652"/>
    <lineage>
        <taxon>Eukaryota</taxon>
        <taxon>Fungi</taxon>
        <taxon>Dikarya</taxon>
        <taxon>Ascomycota</taxon>
        <taxon>Pezizomycotina</taxon>
        <taxon>Eurotiomycetes</taxon>
        <taxon>Eurotiomycetidae</taxon>
        <taxon>Eurotiales</taxon>
        <taxon>Trichocomaceae</taxon>
        <taxon>Talaromyces</taxon>
        <taxon>Talaromyces sect. Bacilispori</taxon>
    </lineage>
</organism>
<dbReference type="InterPro" id="IPR000719">
    <property type="entry name" value="Prot_kinase_dom"/>
</dbReference>
<dbReference type="SUPFAM" id="SSF82171">
    <property type="entry name" value="DPP6 N-terminal domain-like"/>
    <property type="match status" value="1"/>
</dbReference>
<dbReference type="CDD" id="cd00180">
    <property type="entry name" value="PKc"/>
    <property type="match status" value="1"/>
</dbReference>
<dbReference type="InterPro" id="IPR008271">
    <property type="entry name" value="Ser/Thr_kinase_AS"/>
</dbReference>
<dbReference type="Gene3D" id="1.10.510.10">
    <property type="entry name" value="Transferase(Phosphotransferase) domain 1"/>
    <property type="match status" value="1"/>
</dbReference>
<comment type="caution">
    <text evidence="2">The sequence shown here is derived from an EMBL/GenBank/DDBJ whole genome shotgun (WGS) entry which is preliminary data.</text>
</comment>
<accession>A0AAD4KS00</accession>
<dbReference type="RefSeq" id="XP_046073544.1">
    <property type="nucleotide sequence ID" value="XM_046213980.1"/>
</dbReference>
<reference evidence="2" key="1">
    <citation type="submission" date="2021-12" db="EMBL/GenBank/DDBJ databases">
        <title>Convergent genome expansion in fungi linked to evolution of root-endophyte symbiosis.</title>
        <authorList>
            <consortium name="DOE Joint Genome Institute"/>
            <person name="Ke Y.-H."/>
            <person name="Bonito G."/>
            <person name="Liao H.-L."/>
            <person name="Looney B."/>
            <person name="Rojas-Flechas A."/>
            <person name="Nash J."/>
            <person name="Hameed K."/>
            <person name="Schadt C."/>
            <person name="Martin F."/>
            <person name="Crous P.W."/>
            <person name="Miettinen O."/>
            <person name="Magnuson J.K."/>
            <person name="Labbe J."/>
            <person name="Jacobson D."/>
            <person name="Doktycz M.J."/>
            <person name="Veneault-Fourrey C."/>
            <person name="Kuo A."/>
            <person name="Mondo S."/>
            <person name="Calhoun S."/>
            <person name="Riley R."/>
            <person name="Ohm R."/>
            <person name="LaButti K."/>
            <person name="Andreopoulos B."/>
            <person name="Pangilinan J."/>
            <person name="Nolan M."/>
            <person name="Tritt A."/>
            <person name="Clum A."/>
            <person name="Lipzen A."/>
            <person name="Daum C."/>
            <person name="Barry K."/>
            <person name="Grigoriev I.V."/>
            <person name="Vilgalys R."/>
        </authorList>
    </citation>
    <scope>NUCLEOTIDE SEQUENCE</scope>
    <source>
        <strain evidence="2">PMI_201</strain>
    </source>
</reference>
<dbReference type="GO" id="GO:0004674">
    <property type="term" value="F:protein serine/threonine kinase activity"/>
    <property type="evidence" value="ECO:0007669"/>
    <property type="project" value="TreeGrafter"/>
</dbReference>
<proteinExistence type="predicted"/>
<keyword evidence="2" id="KW-0418">Kinase</keyword>
<dbReference type="Proteomes" id="UP001201262">
    <property type="component" value="Unassembled WGS sequence"/>
</dbReference>
<dbReference type="SUPFAM" id="SSF56112">
    <property type="entry name" value="Protein kinase-like (PK-like)"/>
    <property type="match status" value="1"/>
</dbReference>
<dbReference type="PANTHER" id="PTHR24359:SF1">
    <property type="entry name" value="INHIBITOR OF NUCLEAR FACTOR KAPPA-B KINASE EPSILON SUBUNIT HOMOLOG 1-RELATED"/>
    <property type="match status" value="1"/>
</dbReference>
<dbReference type="EMBL" id="JAJTJA010000005">
    <property type="protein sequence ID" value="KAH8699080.1"/>
    <property type="molecule type" value="Genomic_DNA"/>
</dbReference>
<dbReference type="GO" id="GO:0005524">
    <property type="term" value="F:ATP binding"/>
    <property type="evidence" value="ECO:0007669"/>
    <property type="project" value="InterPro"/>
</dbReference>
<keyword evidence="2" id="KW-0808">Transferase</keyword>
<dbReference type="PROSITE" id="PS00108">
    <property type="entry name" value="PROTEIN_KINASE_ST"/>
    <property type="match status" value="1"/>
</dbReference>
<evidence type="ECO:0000313" key="3">
    <source>
        <dbReference type="Proteomes" id="UP001201262"/>
    </source>
</evidence>
<name>A0AAD4KS00_9EURO</name>
<dbReference type="PROSITE" id="PS50011">
    <property type="entry name" value="PROTEIN_KINASE_DOM"/>
    <property type="match status" value="1"/>
</dbReference>
<dbReference type="InterPro" id="IPR011009">
    <property type="entry name" value="Kinase-like_dom_sf"/>
</dbReference>
<dbReference type="PANTHER" id="PTHR24359">
    <property type="entry name" value="SERINE/THREONINE-PROTEIN KINASE SBK1"/>
    <property type="match status" value="1"/>
</dbReference>
<keyword evidence="3" id="KW-1185">Reference proteome</keyword>
<protein>
    <submittedName>
        <fullName evidence="2">Kinase-like domain-containing protein</fullName>
    </submittedName>
</protein>
<dbReference type="SMART" id="SM00220">
    <property type="entry name" value="S_TKc"/>
    <property type="match status" value="1"/>
</dbReference>